<feature type="region of interest" description="Disordered" evidence="1">
    <location>
        <begin position="339"/>
        <end position="388"/>
    </location>
</feature>
<feature type="compositionally biased region" description="Polar residues" evidence="1">
    <location>
        <begin position="371"/>
        <end position="388"/>
    </location>
</feature>
<dbReference type="Pfam" id="PF13181">
    <property type="entry name" value="TPR_8"/>
    <property type="match status" value="1"/>
</dbReference>
<dbReference type="SMART" id="SM00342">
    <property type="entry name" value="HTH_ARAC"/>
    <property type="match status" value="1"/>
</dbReference>
<evidence type="ECO:0000256" key="2">
    <source>
        <dbReference type="SAM" id="Phobius"/>
    </source>
</evidence>
<protein>
    <submittedName>
        <fullName evidence="4">AraC-type DNA-binding protein</fullName>
    </submittedName>
</protein>
<evidence type="ECO:0000256" key="1">
    <source>
        <dbReference type="SAM" id="MobiDB-lite"/>
    </source>
</evidence>
<dbReference type="GO" id="GO:0043565">
    <property type="term" value="F:sequence-specific DNA binding"/>
    <property type="evidence" value="ECO:0007669"/>
    <property type="project" value="InterPro"/>
</dbReference>
<gene>
    <name evidence="4" type="ORF">SAMN02927937_01595</name>
</gene>
<organism evidence="4 5">
    <name type="scientific">Paenimyroides marinum</name>
    <dbReference type="NCBI Taxonomy" id="1159016"/>
    <lineage>
        <taxon>Bacteria</taxon>
        <taxon>Pseudomonadati</taxon>
        <taxon>Bacteroidota</taxon>
        <taxon>Flavobacteriia</taxon>
        <taxon>Flavobacteriales</taxon>
        <taxon>Flavobacteriaceae</taxon>
        <taxon>Paenimyroides</taxon>
    </lineage>
</organism>
<keyword evidence="2" id="KW-0472">Membrane</keyword>
<dbReference type="OrthoDB" id="5295174at2"/>
<dbReference type="InterPro" id="IPR018060">
    <property type="entry name" value="HTH_AraC"/>
</dbReference>
<evidence type="ECO:0000313" key="5">
    <source>
        <dbReference type="Proteomes" id="UP000199634"/>
    </source>
</evidence>
<feature type="domain" description="HTH araC/xylS-type" evidence="3">
    <location>
        <begin position="406"/>
        <end position="509"/>
    </location>
</feature>
<feature type="transmembrane region" description="Helical" evidence="2">
    <location>
        <begin position="298"/>
        <end position="317"/>
    </location>
</feature>
<dbReference type="Gene3D" id="1.25.40.10">
    <property type="entry name" value="Tetratricopeptide repeat domain"/>
    <property type="match status" value="1"/>
</dbReference>
<keyword evidence="2" id="KW-1133">Transmembrane helix</keyword>
<dbReference type="STRING" id="1159016.SAMN02927937_01595"/>
<evidence type="ECO:0000259" key="3">
    <source>
        <dbReference type="PROSITE" id="PS01124"/>
    </source>
</evidence>
<reference evidence="4 5" key="1">
    <citation type="submission" date="2016-10" db="EMBL/GenBank/DDBJ databases">
        <authorList>
            <person name="de Groot N.N."/>
        </authorList>
    </citation>
    <scope>NUCLEOTIDE SEQUENCE [LARGE SCALE GENOMIC DNA]</scope>
    <source>
        <strain evidence="4 5">CGMCC 1.10825</strain>
    </source>
</reference>
<dbReference type="InterPro" id="IPR011990">
    <property type="entry name" value="TPR-like_helical_dom_sf"/>
</dbReference>
<dbReference type="InterPro" id="IPR019734">
    <property type="entry name" value="TPR_rpt"/>
</dbReference>
<proteinExistence type="predicted"/>
<dbReference type="RefSeq" id="WP_091098707.1">
    <property type="nucleotide sequence ID" value="NZ_FNXE01000020.1"/>
</dbReference>
<dbReference type="Proteomes" id="UP000199634">
    <property type="component" value="Unassembled WGS sequence"/>
</dbReference>
<evidence type="ECO:0000313" key="4">
    <source>
        <dbReference type="EMBL" id="SEH81870.1"/>
    </source>
</evidence>
<dbReference type="EMBL" id="FNXE01000020">
    <property type="protein sequence ID" value="SEH81870.1"/>
    <property type="molecule type" value="Genomic_DNA"/>
</dbReference>
<keyword evidence="5" id="KW-1185">Reference proteome</keyword>
<name>A0A1H6L6R6_9FLAO</name>
<accession>A0A1H6L6R6</accession>
<dbReference type="AlphaFoldDB" id="A0A1H6L6R6"/>
<keyword evidence="4" id="KW-0238">DNA-binding</keyword>
<sequence length="530" mass="62073">MILHKMHPLVQKLANDSIMGNFYNRSTVLYYKHRYFKQALDYAIASEAFNEKINNLYNLNSARIDIGNIYYHTKYYDKAVAYFTQAKDYYQSGKGYNHIQWYISCLYSLGKTYLEQDDTAALQSVIKESEKALPRLKPRDRQFETAYLNYLKGGLAFLQKELPAARQFLETALPEIKQNGDFTNEHVVYLYLGKILWEQNNKYEAVTYFNKIDSLFNEKKFLNYELRETYDYLAAYYKEIGQTALQLQAVENLNLLNQQFEKEQKSITDRLHNELETKKIETERSQLQKKLNSNKRTYTLWLVVAGVVLLLLTVYSYRKNRDQKKLKQKFNELLDTATEEKHQQKNDVLGTEALQEPTVEVPRQPEESAAEITTQTEAAPQKNNISSQQVNEQRLFRALEKFEQEKGFLKLIKAEDGSLRALKIEDLVEQLATNRTTLSHFLNTHKGGFTTYIVKLRIKQMTIDLRANKELRKKSVQELSELYGFASLRSFNIQFKEQTGLTPSYFVKELELRMAEEKAGLEAENKIKKE</sequence>
<dbReference type="GO" id="GO:0003700">
    <property type="term" value="F:DNA-binding transcription factor activity"/>
    <property type="evidence" value="ECO:0007669"/>
    <property type="project" value="InterPro"/>
</dbReference>
<dbReference type="Gene3D" id="1.10.10.60">
    <property type="entry name" value="Homeodomain-like"/>
    <property type="match status" value="1"/>
</dbReference>
<dbReference type="PROSITE" id="PS01124">
    <property type="entry name" value="HTH_ARAC_FAMILY_2"/>
    <property type="match status" value="1"/>
</dbReference>
<keyword evidence="2" id="KW-0812">Transmembrane</keyword>
<dbReference type="SUPFAM" id="SSF48452">
    <property type="entry name" value="TPR-like"/>
    <property type="match status" value="2"/>
</dbReference>